<gene>
    <name evidence="2" type="ORF">PH7735_02359</name>
</gene>
<dbReference type="RefSeq" id="WP_058311537.1">
    <property type="nucleotide sequence ID" value="NZ_CYTW01000002.1"/>
</dbReference>
<sequence length="199" mass="21842">MWEERFAASDDYVFGTAPAQFLIDHQSYLASGESALSVADGEGRNSVFMAEQGIEVTALEFAPSAIVRAQDLAKARNVTVTFLEADILKDPWPARDYDVVTGVFIQFVGPEARALQFQKMKQATKPGGLVMLHGYTPKQLEFGTGGPSAVENLYTEDMLRDAFTGWDILECRAYERTLDEGKGHSGKSALIDLVARKPT</sequence>
<accession>A0A0N7M9K8</accession>
<dbReference type="Proteomes" id="UP000051870">
    <property type="component" value="Unassembled WGS sequence"/>
</dbReference>
<reference evidence="3" key="1">
    <citation type="submission" date="2015-09" db="EMBL/GenBank/DDBJ databases">
        <authorList>
            <person name="Rodrigo-Torres Lidia"/>
            <person name="Arahal R.David."/>
        </authorList>
    </citation>
    <scope>NUCLEOTIDE SEQUENCE [LARGE SCALE GENOMIC DNA]</scope>
    <source>
        <strain evidence="3">CECT 7735</strain>
    </source>
</reference>
<protein>
    <submittedName>
        <fullName evidence="2">Tellurite resistance protein TehB</fullName>
    </submittedName>
</protein>
<dbReference type="EMBL" id="CYTW01000002">
    <property type="protein sequence ID" value="CUK00685.1"/>
    <property type="molecule type" value="Genomic_DNA"/>
</dbReference>
<keyword evidence="3" id="KW-1185">Reference proteome</keyword>
<dbReference type="GeneID" id="83881384"/>
<dbReference type="STRING" id="1715693.PH7735_02359"/>
<organism evidence="2 3">
    <name type="scientific">Shimia thalassica</name>
    <dbReference type="NCBI Taxonomy" id="1715693"/>
    <lineage>
        <taxon>Bacteria</taxon>
        <taxon>Pseudomonadati</taxon>
        <taxon>Pseudomonadota</taxon>
        <taxon>Alphaproteobacteria</taxon>
        <taxon>Rhodobacterales</taxon>
        <taxon>Roseobacteraceae</taxon>
    </lineage>
</organism>
<name>A0A0N7M9K8_9RHOB</name>
<dbReference type="Pfam" id="PF13649">
    <property type="entry name" value="Methyltransf_25"/>
    <property type="match status" value="1"/>
</dbReference>
<dbReference type="CDD" id="cd02440">
    <property type="entry name" value="AdoMet_MTases"/>
    <property type="match status" value="1"/>
</dbReference>
<evidence type="ECO:0000259" key="1">
    <source>
        <dbReference type="Pfam" id="PF13649"/>
    </source>
</evidence>
<dbReference type="Gene3D" id="3.40.50.150">
    <property type="entry name" value="Vaccinia Virus protein VP39"/>
    <property type="match status" value="1"/>
</dbReference>
<dbReference type="AlphaFoldDB" id="A0A0N7M9K8"/>
<proteinExistence type="predicted"/>
<dbReference type="InterPro" id="IPR041698">
    <property type="entry name" value="Methyltransf_25"/>
</dbReference>
<evidence type="ECO:0000313" key="3">
    <source>
        <dbReference type="Proteomes" id="UP000051870"/>
    </source>
</evidence>
<feature type="domain" description="Methyltransferase" evidence="1">
    <location>
        <begin position="36"/>
        <end position="128"/>
    </location>
</feature>
<evidence type="ECO:0000313" key="2">
    <source>
        <dbReference type="EMBL" id="CUK00685.1"/>
    </source>
</evidence>
<dbReference type="InterPro" id="IPR029063">
    <property type="entry name" value="SAM-dependent_MTases_sf"/>
</dbReference>
<dbReference type="SUPFAM" id="SSF53335">
    <property type="entry name" value="S-adenosyl-L-methionine-dependent methyltransferases"/>
    <property type="match status" value="1"/>
</dbReference>